<accession>A0ABP7P0D6</accession>
<sequence length="122" mass="12523">MIARLLGAAIVALPLISLALLGLGRAGQALAHHARNTMSHAQRTITACHTGAFLASASAGYSALHHPLLIVPGLAGAVFLLWGASSIRDTAGRWDVRDAALDAAAAADEQMLPTNTDHRSAA</sequence>
<organism evidence="2 3">
    <name type="scientific">Streptomyces marokkonensis</name>
    <dbReference type="NCBI Taxonomy" id="324855"/>
    <lineage>
        <taxon>Bacteria</taxon>
        <taxon>Bacillati</taxon>
        <taxon>Actinomycetota</taxon>
        <taxon>Actinomycetes</taxon>
        <taxon>Kitasatosporales</taxon>
        <taxon>Streptomycetaceae</taxon>
        <taxon>Streptomyces</taxon>
    </lineage>
</organism>
<dbReference type="EMBL" id="BAABCQ010000009">
    <property type="protein sequence ID" value="GAA3956983.1"/>
    <property type="molecule type" value="Genomic_DNA"/>
</dbReference>
<keyword evidence="1" id="KW-1133">Transmembrane helix</keyword>
<keyword evidence="1" id="KW-0812">Transmembrane</keyword>
<dbReference type="RefSeq" id="WP_345589153.1">
    <property type="nucleotide sequence ID" value="NZ_BAABCQ010000009.1"/>
</dbReference>
<keyword evidence="1" id="KW-0472">Membrane</keyword>
<protein>
    <submittedName>
        <fullName evidence="2">Uncharacterized protein</fullName>
    </submittedName>
</protein>
<evidence type="ECO:0000256" key="1">
    <source>
        <dbReference type="SAM" id="Phobius"/>
    </source>
</evidence>
<comment type="caution">
    <text evidence="2">The sequence shown here is derived from an EMBL/GenBank/DDBJ whole genome shotgun (WGS) entry which is preliminary data.</text>
</comment>
<proteinExistence type="predicted"/>
<evidence type="ECO:0000313" key="3">
    <source>
        <dbReference type="Proteomes" id="UP001500034"/>
    </source>
</evidence>
<reference evidence="3" key="1">
    <citation type="journal article" date="2019" name="Int. J. Syst. Evol. Microbiol.">
        <title>The Global Catalogue of Microorganisms (GCM) 10K type strain sequencing project: providing services to taxonomists for standard genome sequencing and annotation.</title>
        <authorList>
            <consortium name="The Broad Institute Genomics Platform"/>
            <consortium name="The Broad Institute Genome Sequencing Center for Infectious Disease"/>
            <person name="Wu L."/>
            <person name="Ma J."/>
        </authorList>
    </citation>
    <scope>NUCLEOTIDE SEQUENCE [LARGE SCALE GENOMIC DNA]</scope>
    <source>
        <strain evidence="3">JCM 17027</strain>
    </source>
</reference>
<feature type="transmembrane region" description="Helical" evidence="1">
    <location>
        <begin position="64"/>
        <end position="84"/>
    </location>
</feature>
<evidence type="ECO:0000313" key="2">
    <source>
        <dbReference type="EMBL" id="GAA3956983.1"/>
    </source>
</evidence>
<gene>
    <name evidence="2" type="ORF">GCM10022384_07610</name>
</gene>
<name>A0ABP7P0D6_9ACTN</name>
<dbReference type="Proteomes" id="UP001500034">
    <property type="component" value="Unassembled WGS sequence"/>
</dbReference>
<keyword evidence="3" id="KW-1185">Reference proteome</keyword>